<dbReference type="Proteomes" id="UP000805193">
    <property type="component" value="Unassembled WGS sequence"/>
</dbReference>
<reference evidence="1 2" key="1">
    <citation type="journal article" date="2020" name="Cell">
        <title>Large-Scale Comparative Analyses of Tick Genomes Elucidate Their Genetic Diversity and Vector Capacities.</title>
        <authorList>
            <consortium name="Tick Genome and Microbiome Consortium (TIGMIC)"/>
            <person name="Jia N."/>
            <person name="Wang J."/>
            <person name="Shi W."/>
            <person name="Du L."/>
            <person name="Sun Y."/>
            <person name="Zhan W."/>
            <person name="Jiang J.F."/>
            <person name="Wang Q."/>
            <person name="Zhang B."/>
            <person name="Ji P."/>
            <person name="Bell-Sakyi L."/>
            <person name="Cui X.M."/>
            <person name="Yuan T.T."/>
            <person name="Jiang B.G."/>
            <person name="Yang W.F."/>
            <person name="Lam T.T."/>
            <person name="Chang Q.C."/>
            <person name="Ding S.J."/>
            <person name="Wang X.J."/>
            <person name="Zhu J.G."/>
            <person name="Ruan X.D."/>
            <person name="Zhao L."/>
            <person name="Wei J.T."/>
            <person name="Ye R.Z."/>
            <person name="Que T.C."/>
            <person name="Du C.H."/>
            <person name="Zhou Y.H."/>
            <person name="Cheng J.X."/>
            <person name="Dai P.F."/>
            <person name="Guo W.B."/>
            <person name="Han X.H."/>
            <person name="Huang E.J."/>
            <person name="Li L.F."/>
            <person name="Wei W."/>
            <person name="Gao Y.C."/>
            <person name="Liu J.Z."/>
            <person name="Shao H.Z."/>
            <person name="Wang X."/>
            <person name="Wang C.C."/>
            <person name="Yang T.C."/>
            <person name="Huo Q.B."/>
            <person name="Li W."/>
            <person name="Chen H.Y."/>
            <person name="Chen S.E."/>
            <person name="Zhou L.G."/>
            <person name="Ni X.B."/>
            <person name="Tian J.H."/>
            <person name="Sheng Y."/>
            <person name="Liu T."/>
            <person name="Pan Y.S."/>
            <person name="Xia L.Y."/>
            <person name="Li J."/>
            <person name="Zhao F."/>
            <person name="Cao W.C."/>
        </authorList>
    </citation>
    <scope>NUCLEOTIDE SEQUENCE [LARGE SCALE GENOMIC DNA]</scope>
    <source>
        <strain evidence="1">Iper-2018</strain>
    </source>
</reference>
<gene>
    <name evidence="1" type="ORF">HPB47_011835</name>
</gene>
<dbReference type="EMBL" id="JABSTQ010011465">
    <property type="protein sequence ID" value="KAG0411051.1"/>
    <property type="molecule type" value="Genomic_DNA"/>
</dbReference>
<comment type="caution">
    <text evidence="1">The sequence shown here is derived from an EMBL/GenBank/DDBJ whole genome shotgun (WGS) entry which is preliminary data.</text>
</comment>
<protein>
    <submittedName>
        <fullName evidence="1">Uncharacterized protein</fullName>
    </submittedName>
</protein>
<organism evidence="1 2">
    <name type="scientific">Ixodes persulcatus</name>
    <name type="common">Taiga tick</name>
    <dbReference type="NCBI Taxonomy" id="34615"/>
    <lineage>
        <taxon>Eukaryota</taxon>
        <taxon>Metazoa</taxon>
        <taxon>Ecdysozoa</taxon>
        <taxon>Arthropoda</taxon>
        <taxon>Chelicerata</taxon>
        <taxon>Arachnida</taxon>
        <taxon>Acari</taxon>
        <taxon>Parasitiformes</taxon>
        <taxon>Ixodida</taxon>
        <taxon>Ixodoidea</taxon>
        <taxon>Ixodidae</taxon>
        <taxon>Ixodinae</taxon>
        <taxon>Ixodes</taxon>
    </lineage>
</organism>
<evidence type="ECO:0000313" key="1">
    <source>
        <dbReference type="EMBL" id="KAG0411051.1"/>
    </source>
</evidence>
<keyword evidence="2" id="KW-1185">Reference proteome</keyword>
<sequence length="259" mass="29638">MEYCSGGDLHRYIRAHKRLRESIVRKFLQQLDFGFAQYLRAGDFASSLRGSPLYMAPEMLLSDHYDNKVDLWSVGIIMYECLFGSAPYSSPTFEEVAAKIRTNTPIKASTDSILILIPTGMAISDSCADLLLRLLERDPDRRINFEEFFTHPFVDLEHLPTPESFDKGVNLIQRAVAKDSEGSLREALHLYCMGLQYLLPVLQTETDLEKWKSLQAKVSEYLQRAEVLKSALKSKEALLIEDVRHGGANEFEFSWYRTN</sequence>
<proteinExistence type="predicted"/>
<name>A0AC60NV92_IXOPE</name>
<evidence type="ECO:0000313" key="2">
    <source>
        <dbReference type="Proteomes" id="UP000805193"/>
    </source>
</evidence>
<accession>A0AC60NV92</accession>